<organism evidence="1 2">
    <name type="scientific">Kitasatospora putterlickiae</name>
    <dbReference type="NCBI Taxonomy" id="221725"/>
    <lineage>
        <taxon>Bacteria</taxon>
        <taxon>Bacillati</taxon>
        <taxon>Actinomycetota</taxon>
        <taxon>Actinomycetes</taxon>
        <taxon>Kitasatosporales</taxon>
        <taxon>Streptomycetaceae</taxon>
        <taxon>Kitasatospora</taxon>
    </lineage>
</organism>
<gene>
    <name evidence="1" type="ORF">GCM10009639_63450</name>
</gene>
<dbReference type="Proteomes" id="UP001499863">
    <property type="component" value="Unassembled WGS sequence"/>
</dbReference>
<sequence>MSNLFAIAYPDLATARAVRDEAVALQKQRLIELEDAVVVERREDGKIKLHQQVSTTGAGAASGAVWGGVIGLLFFMPFLGAAVGGAAGAAVGATTDIGVDDDFMRQVGQHLQPGTAAVFLLVRTATADKVVPALARYGGQIIQTSLSAEAEAGLMATVEASRAHTAPASA</sequence>
<dbReference type="EMBL" id="BAAAKJ010000414">
    <property type="protein sequence ID" value="GAA1411651.1"/>
    <property type="molecule type" value="Genomic_DNA"/>
</dbReference>
<name>A0ABP4J498_9ACTN</name>
<reference evidence="2" key="1">
    <citation type="journal article" date="2019" name="Int. J. Syst. Evol. Microbiol.">
        <title>The Global Catalogue of Microorganisms (GCM) 10K type strain sequencing project: providing services to taxonomists for standard genome sequencing and annotation.</title>
        <authorList>
            <consortium name="The Broad Institute Genomics Platform"/>
            <consortium name="The Broad Institute Genome Sequencing Center for Infectious Disease"/>
            <person name="Wu L."/>
            <person name="Ma J."/>
        </authorList>
    </citation>
    <scope>NUCLEOTIDE SEQUENCE [LARGE SCALE GENOMIC DNA]</scope>
    <source>
        <strain evidence="2">JCM 12393</strain>
    </source>
</reference>
<accession>A0ABP4J498</accession>
<proteinExistence type="predicted"/>
<dbReference type="RefSeq" id="WP_344343937.1">
    <property type="nucleotide sequence ID" value="NZ_BAAAKJ010000414.1"/>
</dbReference>
<dbReference type="InterPro" id="IPR009200">
    <property type="entry name" value="DUF1269_membrane"/>
</dbReference>
<comment type="caution">
    <text evidence="1">The sequence shown here is derived from an EMBL/GenBank/DDBJ whole genome shotgun (WGS) entry which is preliminary data.</text>
</comment>
<protein>
    <submittedName>
        <fullName evidence="1">DUF1269 domain-containing protein</fullName>
    </submittedName>
</protein>
<evidence type="ECO:0000313" key="2">
    <source>
        <dbReference type="Proteomes" id="UP001499863"/>
    </source>
</evidence>
<evidence type="ECO:0000313" key="1">
    <source>
        <dbReference type="EMBL" id="GAA1411651.1"/>
    </source>
</evidence>
<keyword evidence="2" id="KW-1185">Reference proteome</keyword>
<dbReference type="Pfam" id="PF06897">
    <property type="entry name" value="DUF1269"/>
    <property type="match status" value="1"/>
</dbReference>